<comment type="caution">
    <text evidence="5">The sequence shown here is derived from an EMBL/GenBank/DDBJ whole genome shotgun (WGS) entry which is preliminary data.</text>
</comment>
<dbReference type="FunFam" id="1.10.8.10:FF:000001">
    <property type="entry name" value="Elongation factor Ts"/>
    <property type="match status" value="1"/>
</dbReference>
<dbReference type="SUPFAM" id="SSF54713">
    <property type="entry name" value="Elongation factor Ts (EF-Ts), dimerisation domain"/>
    <property type="match status" value="1"/>
</dbReference>
<dbReference type="InterPro" id="IPR014039">
    <property type="entry name" value="Transl_elong_EFTs/EF1B_dimer"/>
</dbReference>
<gene>
    <name evidence="5" type="ORF">S03H2_00837</name>
</gene>
<comment type="similarity">
    <text evidence="1">Belongs to the EF-Ts family.</text>
</comment>
<dbReference type="Gene3D" id="1.10.8.10">
    <property type="entry name" value="DNA helicase RuvA subunit, C-terminal domain"/>
    <property type="match status" value="1"/>
</dbReference>
<proteinExistence type="inferred from homology"/>
<dbReference type="GO" id="GO:0003746">
    <property type="term" value="F:translation elongation factor activity"/>
    <property type="evidence" value="ECO:0007669"/>
    <property type="project" value="UniProtKB-KW"/>
</dbReference>
<dbReference type="PANTHER" id="PTHR11741:SF0">
    <property type="entry name" value="ELONGATION FACTOR TS, MITOCHONDRIAL"/>
    <property type="match status" value="1"/>
</dbReference>
<keyword evidence="2" id="KW-0251">Elongation factor</keyword>
<dbReference type="PANTHER" id="PTHR11741">
    <property type="entry name" value="ELONGATION FACTOR TS"/>
    <property type="match status" value="1"/>
</dbReference>
<dbReference type="InterPro" id="IPR036402">
    <property type="entry name" value="EF-Ts_dimer_sf"/>
</dbReference>
<dbReference type="InterPro" id="IPR009060">
    <property type="entry name" value="UBA-like_sf"/>
</dbReference>
<evidence type="ECO:0000256" key="1">
    <source>
        <dbReference type="ARBA" id="ARBA00005532"/>
    </source>
</evidence>
<dbReference type="PROSITE" id="PS01127">
    <property type="entry name" value="EF_TS_2"/>
    <property type="match status" value="1"/>
</dbReference>
<dbReference type="HAMAP" id="MF_00050">
    <property type="entry name" value="EF_Ts"/>
    <property type="match status" value="1"/>
</dbReference>
<name>X1E8E7_9ZZZZ</name>
<reference evidence="5" key="1">
    <citation type="journal article" date="2014" name="Front. Microbiol.">
        <title>High frequency of phylogenetically diverse reductive dehalogenase-homologous genes in deep subseafloor sedimentary metagenomes.</title>
        <authorList>
            <person name="Kawai M."/>
            <person name="Futagami T."/>
            <person name="Toyoda A."/>
            <person name="Takaki Y."/>
            <person name="Nishi S."/>
            <person name="Hori S."/>
            <person name="Arai W."/>
            <person name="Tsubouchi T."/>
            <person name="Morono Y."/>
            <person name="Uchiyama I."/>
            <person name="Ito T."/>
            <person name="Fujiyama A."/>
            <person name="Inagaki F."/>
            <person name="Takami H."/>
        </authorList>
    </citation>
    <scope>NUCLEOTIDE SEQUENCE</scope>
    <source>
        <strain evidence="5">Expedition CK06-06</strain>
    </source>
</reference>
<sequence length="167" mass="18191">MRVSTKAIKEVRGRTEAGILECKDALLAAGGDIEKAVKVLKCRGRAIAGKKAERIANEGVIEAYVHHTGRVGALVELNCETDFVARTDEFRQLAHNLAMQVAATSPQFITAAEIPAGAELEPQEACLLLQPFIKEFDKTVEDIIAETIAKVGENIKVRQFARFELGC</sequence>
<protein>
    <recommendedName>
        <fullName evidence="4">Translation elongation factor EFTs/EF1B dimerisation domain-containing protein</fullName>
    </recommendedName>
</protein>
<dbReference type="EMBL" id="BARU01000205">
    <property type="protein sequence ID" value="GAH28867.1"/>
    <property type="molecule type" value="Genomic_DNA"/>
</dbReference>
<organism evidence="5">
    <name type="scientific">marine sediment metagenome</name>
    <dbReference type="NCBI Taxonomy" id="412755"/>
    <lineage>
        <taxon>unclassified sequences</taxon>
        <taxon>metagenomes</taxon>
        <taxon>ecological metagenomes</taxon>
    </lineage>
</organism>
<dbReference type="InterPro" id="IPR018101">
    <property type="entry name" value="Transl_elong_Ts_CS"/>
</dbReference>
<feature type="domain" description="Translation elongation factor EFTs/EF1B dimerisation" evidence="4">
    <location>
        <begin position="44"/>
        <end position="116"/>
    </location>
</feature>
<accession>X1E8E7</accession>
<keyword evidence="3" id="KW-0648">Protein biosynthesis</keyword>
<dbReference type="AlphaFoldDB" id="X1E8E7"/>
<dbReference type="Gene3D" id="3.30.479.20">
    <property type="entry name" value="Elongation factor Ts, dimerisation domain"/>
    <property type="match status" value="1"/>
</dbReference>
<dbReference type="Pfam" id="PF00889">
    <property type="entry name" value="EF_TS"/>
    <property type="match status" value="1"/>
</dbReference>
<evidence type="ECO:0000313" key="5">
    <source>
        <dbReference type="EMBL" id="GAH28867.1"/>
    </source>
</evidence>
<evidence type="ECO:0000256" key="2">
    <source>
        <dbReference type="ARBA" id="ARBA00022768"/>
    </source>
</evidence>
<dbReference type="SUPFAM" id="SSF46934">
    <property type="entry name" value="UBA-like"/>
    <property type="match status" value="1"/>
</dbReference>
<dbReference type="InterPro" id="IPR001816">
    <property type="entry name" value="Transl_elong_EFTs/EF1B"/>
</dbReference>
<evidence type="ECO:0000259" key="4">
    <source>
        <dbReference type="Pfam" id="PF00889"/>
    </source>
</evidence>
<evidence type="ECO:0000256" key="3">
    <source>
        <dbReference type="ARBA" id="ARBA00022917"/>
    </source>
</evidence>